<dbReference type="GO" id="GO:0006493">
    <property type="term" value="P:protein O-linked glycosylation"/>
    <property type="evidence" value="ECO:0007669"/>
    <property type="project" value="TreeGrafter"/>
</dbReference>
<evidence type="ECO:0000256" key="1">
    <source>
        <dbReference type="ARBA" id="ARBA00023157"/>
    </source>
</evidence>
<accession>A0AAE0VKM8</accession>
<dbReference type="Proteomes" id="UP001195483">
    <property type="component" value="Unassembled WGS sequence"/>
</dbReference>
<evidence type="ECO:0000313" key="3">
    <source>
        <dbReference type="Proteomes" id="UP001195483"/>
    </source>
</evidence>
<keyword evidence="3" id="KW-1185">Reference proteome</keyword>
<dbReference type="GO" id="GO:0004653">
    <property type="term" value="F:polypeptide N-acetylgalactosaminyltransferase activity"/>
    <property type="evidence" value="ECO:0007669"/>
    <property type="project" value="TreeGrafter"/>
</dbReference>
<organism evidence="2 3">
    <name type="scientific">Potamilus streckersoni</name>
    <dbReference type="NCBI Taxonomy" id="2493646"/>
    <lineage>
        <taxon>Eukaryota</taxon>
        <taxon>Metazoa</taxon>
        <taxon>Spiralia</taxon>
        <taxon>Lophotrochozoa</taxon>
        <taxon>Mollusca</taxon>
        <taxon>Bivalvia</taxon>
        <taxon>Autobranchia</taxon>
        <taxon>Heteroconchia</taxon>
        <taxon>Palaeoheterodonta</taxon>
        <taxon>Unionida</taxon>
        <taxon>Unionoidea</taxon>
        <taxon>Unionidae</taxon>
        <taxon>Ambleminae</taxon>
        <taxon>Lampsilini</taxon>
        <taxon>Potamilus</taxon>
    </lineage>
</organism>
<reference evidence="2" key="2">
    <citation type="journal article" date="2021" name="Genome Biol. Evol.">
        <title>Developing a high-quality reference genome for a parasitic bivalve with doubly uniparental inheritance (Bivalvia: Unionida).</title>
        <authorList>
            <person name="Smith C.H."/>
        </authorList>
    </citation>
    <scope>NUCLEOTIDE SEQUENCE</scope>
    <source>
        <strain evidence="2">CHS0354</strain>
        <tissue evidence="2">Mantle</tissue>
    </source>
</reference>
<protein>
    <recommendedName>
        <fullName evidence="4">Hexosyltransferase</fullName>
    </recommendedName>
</protein>
<proteinExistence type="predicted"/>
<dbReference type="SUPFAM" id="SSF53448">
    <property type="entry name" value="Nucleotide-diphospho-sugar transferases"/>
    <property type="match status" value="1"/>
</dbReference>
<evidence type="ECO:0000313" key="2">
    <source>
        <dbReference type="EMBL" id="KAK3581788.1"/>
    </source>
</evidence>
<dbReference type="GO" id="GO:0005794">
    <property type="term" value="C:Golgi apparatus"/>
    <property type="evidence" value="ECO:0007669"/>
    <property type="project" value="TreeGrafter"/>
</dbReference>
<dbReference type="AlphaFoldDB" id="A0AAE0VKM8"/>
<reference evidence="2" key="1">
    <citation type="journal article" date="2021" name="Genome Biol. Evol.">
        <title>A High-Quality Reference Genome for a Parasitic Bivalve with Doubly Uniparental Inheritance (Bivalvia: Unionida).</title>
        <authorList>
            <person name="Smith C.H."/>
        </authorList>
    </citation>
    <scope>NUCLEOTIDE SEQUENCE</scope>
    <source>
        <strain evidence="2">CHS0354</strain>
    </source>
</reference>
<comment type="caution">
    <text evidence="2">The sequence shown here is derived from an EMBL/GenBank/DDBJ whole genome shotgun (WGS) entry which is preliminary data.</text>
</comment>
<name>A0AAE0VKM8_9BIVA</name>
<gene>
    <name evidence="2" type="ORF">CHS0354_027256</name>
</gene>
<reference evidence="2" key="3">
    <citation type="submission" date="2023-05" db="EMBL/GenBank/DDBJ databases">
        <authorList>
            <person name="Smith C.H."/>
        </authorList>
    </citation>
    <scope>NUCLEOTIDE SEQUENCE</scope>
    <source>
        <strain evidence="2">CHS0354</strain>
        <tissue evidence="2">Mantle</tissue>
    </source>
</reference>
<sequence length="108" mass="12782">MAVLDDIQRDSFQYIFNKNDMPKYGFDWSLMFFETSFRKDEIGDHQEDIRPGTVMVGAAYAIDSSYFREIGAYDERMKVWGGENLELSWRRLGRDLVLGKHSIMHMRM</sequence>
<evidence type="ECO:0008006" key="4">
    <source>
        <dbReference type="Google" id="ProtNLM"/>
    </source>
</evidence>
<dbReference type="Gene3D" id="3.90.550.10">
    <property type="entry name" value="Spore Coat Polysaccharide Biosynthesis Protein SpsA, Chain A"/>
    <property type="match status" value="1"/>
</dbReference>
<dbReference type="InterPro" id="IPR029044">
    <property type="entry name" value="Nucleotide-diphossugar_trans"/>
</dbReference>
<dbReference type="PANTHER" id="PTHR11675:SF126">
    <property type="entry name" value="RICIN B LECTIN DOMAIN-CONTAINING PROTEIN"/>
    <property type="match status" value="1"/>
</dbReference>
<dbReference type="PANTHER" id="PTHR11675">
    <property type="entry name" value="N-ACETYLGALACTOSAMINYLTRANSFERASE"/>
    <property type="match status" value="1"/>
</dbReference>
<keyword evidence="1" id="KW-1015">Disulfide bond</keyword>
<dbReference type="EMBL" id="JAEAOA010001642">
    <property type="protein sequence ID" value="KAK3581788.1"/>
    <property type="molecule type" value="Genomic_DNA"/>
</dbReference>